<keyword evidence="3" id="KW-1185">Reference proteome</keyword>
<proteinExistence type="predicted"/>
<reference evidence="2" key="1">
    <citation type="submission" date="2023-05" db="EMBL/GenBank/DDBJ databases">
        <title>Nepenthes gracilis genome sequencing.</title>
        <authorList>
            <person name="Fukushima K."/>
        </authorList>
    </citation>
    <scope>NUCLEOTIDE SEQUENCE</scope>
    <source>
        <strain evidence="2">SING2019-196</strain>
    </source>
</reference>
<comment type="caution">
    <text evidence="2">The sequence shown here is derived from an EMBL/GenBank/DDBJ whole genome shotgun (WGS) entry which is preliminary data.</text>
</comment>
<feature type="compositionally biased region" description="Basic residues" evidence="1">
    <location>
        <begin position="1"/>
        <end position="11"/>
    </location>
</feature>
<evidence type="ECO:0000256" key="1">
    <source>
        <dbReference type="SAM" id="MobiDB-lite"/>
    </source>
</evidence>
<name>A0AAD3S937_NEPGR</name>
<sequence length="81" mass="9352">MEVTHCRRRSKSVTSPQQNPALPLPPPMHHNCRYEELSALRLTVRRASSERFSSIPQVRLPPYFFDFGKKMVLLLARSSSL</sequence>
<evidence type="ECO:0000313" key="2">
    <source>
        <dbReference type="EMBL" id="GMH06697.1"/>
    </source>
</evidence>
<evidence type="ECO:0000313" key="3">
    <source>
        <dbReference type="Proteomes" id="UP001279734"/>
    </source>
</evidence>
<feature type="region of interest" description="Disordered" evidence="1">
    <location>
        <begin position="1"/>
        <end position="28"/>
    </location>
</feature>
<organism evidence="2 3">
    <name type="scientific">Nepenthes gracilis</name>
    <name type="common">Slender pitcher plant</name>
    <dbReference type="NCBI Taxonomy" id="150966"/>
    <lineage>
        <taxon>Eukaryota</taxon>
        <taxon>Viridiplantae</taxon>
        <taxon>Streptophyta</taxon>
        <taxon>Embryophyta</taxon>
        <taxon>Tracheophyta</taxon>
        <taxon>Spermatophyta</taxon>
        <taxon>Magnoliopsida</taxon>
        <taxon>eudicotyledons</taxon>
        <taxon>Gunneridae</taxon>
        <taxon>Pentapetalae</taxon>
        <taxon>Caryophyllales</taxon>
        <taxon>Nepenthaceae</taxon>
        <taxon>Nepenthes</taxon>
    </lineage>
</organism>
<accession>A0AAD3S937</accession>
<dbReference type="AlphaFoldDB" id="A0AAD3S937"/>
<dbReference type="Proteomes" id="UP001279734">
    <property type="component" value="Unassembled WGS sequence"/>
</dbReference>
<protein>
    <submittedName>
        <fullName evidence="2">Uncharacterized protein</fullName>
    </submittedName>
</protein>
<gene>
    <name evidence="2" type="ORF">Nepgr_008537</name>
</gene>
<dbReference type="EMBL" id="BSYO01000006">
    <property type="protein sequence ID" value="GMH06697.1"/>
    <property type="molecule type" value="Genomic_DNA"/>
</dbReference>